<evidence type="ECO:0000256" key="3">
    <source>
        <dbReference type="ARBA" id="ARBA00023125"/>
    </source>
</evidence>
<dbReference type="Pfam" id="PF13411">
    <property type="entry name" value="MerR_1"/>
    <property type="match status" value="1"/>
</dbReference>
<sequence length="263" mass="30323">MKKHLLSIGEISEVTGVHISSLRYYDKLGVLKPAYIDSDTSYRYYTYSQVEIVGAIQTCIELDIPLKEYLSFTDDSGQTIHAKELLEYGKMQAKKKMQAISEGIKKIEQYQLLIEHSKQLLNAIEPIEYYVRKKRYFVIPMSHSLSEDDYKNIDRFPLLLEKQGYQMGTEYGLLYFYKSDLIERYQFIEIVSGKNAKDSNVITIPAGSVLSKSAMPEKIENAALEFPDLFSRDGIKTVILTGLFTENIDVNNLLYELRCYLPK</sequence>
<feature type="domain" description="HTH merR-type" evidence="5">
    <location>
        <begin position="5"/>
        <end position="75"/>
    </location>
</feature>
<dbReference type="GO" id="GO:0003677">
    <property type="term" value="F:DNA binding"/>
    <property type="evidence" value="ECO:0007669"/>
    <property type="project" value="UniProtKB-KW"/>
</dbReference>
<evidence type="ECO:0000256" key="4">
    <source>
        <dbReference type="ARBA" id="ARBA00023163"/>
    </source>
</evidence>
<dbReference type="GO" id="GO:0003700">
    <property type="term" value="F:DNA-binding transcription factor activity"/>
    <property type="evidence" value="ECO:0007669"/>
    <property type="project" value="InterPro"/>
</dbReference>
<dbReference type="OrthoDB" id="9814833at2"/>
<accession>A0A3E3DD33</accession>
<dbReference type="RefSeq" id="WP_025531080.1">
    <property type="nucleotide sequence ID" value="NZ_QTJW01000032.1"/>
</dbReference>
<dbReference type="EMBL" id="QTJW01000032">
    <property type="protein sequence ID" value="RGD66916.1"/>
    <property type="molecule type" value="Genomic_DNA"/>
</dbReference>
<dbReference type="InterPro" id="IPR047057">
    <property type="entry name" value="MerR_fam"/>
</dbReference>
<evidence type="ECO:0000259" key="5">
    <source>
        <dbReference type="PROSITE" id="PS50937"/>
    </source>
</evidence>
<keyword evidence="1" id="KW-0678">Repressor</keyword>
<dbReference type="Gene3D" id="1.10.1660.10">
    <property type="match status" value="1"/>
</dbReference>
<keyword evidence="2" id="KW-0805">Transcription regulation</keyword>
<proteinExistence type="predicted"/>
<dbReference type="SUPFAM" id="SSF46955">
    <property type="entry name" value="Putative DNA-binding domain"/>
    <property type="match status" value="1"/>
</dbReference>
<keyword evidence="3" id="KW-0238">DNA-binding</keyword>
<comment type="caution">
    <text evidence="6">The sequence shown here is derived from an EMBL/GenBank/DDBJ whole genome shotgun (WGS) entry which is preliminary data.</text>
</comment>
<reference evidence="6 7" key="1">
    <citation type="submission" date="2018-08" db="EMBL/GenBank/DDBJ databases">
        <title>A genome reference for cultivated species of the human gut microbiota.</title>
        <authorList>
            <person name="Zou Y."/>
            <person name="Xue W."/>
            <person name="Luo G."/>
        </authorList>
    </citation>
    <scope>NUCLEOTIDE SEQUENCE [LARGE SCALE GENOMIC DNA]</scope>
    <source>
        <strain evidence="6 7">AF19-13AC</strain>
    </source>
</reference>
<dbReference type="Proteomes" id="UP000261023">
    <property type="component" value="Unassembled WGS sequence"/>
</dbReference>
<dbReference type="PANTHER" id="PTHR30204:SF69">
    <property type="entry name" value="MERR-FAMILY TRANSCRIPTIONAL REGULATOR"/>
    <property type="match status" value="1"/>
</dbReference>
<gene>
    <name evidence="6" type="ORF">DWX31_29980</name>
</gene>
<evidence type="ECO:0000313" key="7">
    <source>
        <dbReference type="Proteomes" id="UP000261023"/>
    </source>
</evidence>
<keyword evidence="4" id="KW-0804">Transcription</keyword>
<dbReference type="PROSITE" id="PS00552">
    <property type="entry name" value="HTH_MERR_1"/>
    <property type="match status" value="1"/>
</dbReference>
<dbReference type="AlphaFoldDB" id="A0A3E3DD33"/>
<dbReference type="SMART" id="SM00422">
    <property type="entry name" value="HTH_MERR"/>
    <property type="match status" value="1"/>
</dbReference>
<name>A0A3E3DD33_9FIRM</name>
<dbReference type="InterPro" id="IPR000551">
    <property type="entry name" value="MerR-type_HTH_dom"/>
</dbReference>
<evidence type="ECO:0000256" key="2">
    <source>
        <dbReference type="ARBA" id="ARBA00023015"/>
    </source>
</evidence>
<organism evidence="6 7">
    <name type="scientific">Hungatella hathewayi</name>
    <dbReference type="NCBI Taxonomy" id="154046"/>
    <lineage>
        <taxon>Bacteria</taxon>
        <taxon>Bacillati</taxon>
        <taxon>Bacillota</taxon>
        <taxon>Clostridia</taxon>
        <taxon>Lachnospirales</taxon>
        <taxon>Lachnospiraceae</taxon>
        <taxon>Hungatella</taxon>
    </lineage>
</organism>
<dbReference type="PROSITE" id="PS50937">
    <property type="entry name" value="HTH_MERR_2"/>
    <property type="match status" value="1"/>
</dbReference>
<evidence type="ECO:0000313" key="6">
    <source>
        <dbReference type="EMBL" id="RGD66916.1"/>
    </source>
</evidence>
<protein>
    <submittedName>
        <fullName evidence="6">MerR family transcriptional regulator</fullName>
    </submittedName>
</protein>
<dbReference type="PANTHER" id="PTHR30204">
    <property type="entry name" value="REDOX-CYCLING DRUG-SENSING TRANSCRIPTIONAL ACTIVATOR SOXR"/>
    <property type="match status" value="1"/>
</dbReference>
<dbReference type="InterPro" id="IPR009061">
    <property type="entry name" value="DNA-bd_dom_put_sf"/>
</dbReference>
<evidence type="ECO:0000256" key="1">
    <source>
        <dbReference type="ARBA" id="ARBA00022491"/>
    </source>
</evidence>